<evidence type="ECO:0000313" key="4">
    <source>
        <dbReference type="EMBL" id="CAJ2503258.1"/>
    </source>
</evidence>
<keyword evidence="1" id="KW-0863">Zinc-finger</keyword>
<feature type="compositionally biased region" description="Gly residues" evidence="2">
    <location>
        <begin position="454"/>
        <end position="490"/>
    </location>
</feature>
<protein>
    <submittedName>
        <fullName evidence="4">Uu.00g106520.m01.CDS01</fullName>
    </submittedName>
</protein>
<organism evidence="4 5">
    <name type="scientific">Anthostomella pinea</name>
    <dbReference type="NCBI Taxonomy" id="933095"/>
    <lineage>
        <taxon>Eukaryota</taxon>
        <taxon>Fungi</taxon>
        <taxon>Dikarya</taxon>
        <taxon>Ascomycota</taxon>
        <taxon>Pezizomycotina</taxon>
        <taxon>Sordariomycetes</taxon>
        <taxon>Xylariomycetidae</taxon>
        <taxon>Xylariales</taxon>
        <taxon>Xylariaceae</taxon>
        <taxon>Anthostomella</taxon>
    </lineage>
</organism>
<feature type="compositionally biased region" description="Gly residues" evidence="2">
    <location>
        <begin position="692"/>
        <end position="702"/>
    </location>
</feature>
<feature type="compositionally biased region" description="Gly residues" evidence="2">
    <location>
        <begin position="337"/>
        <end position="348"/>
    </location>
</feature>
<gene>
    <name evidence="4" type="ORF">KHLLAP_LOCUS3726</name>
</gene>
<evidence type="ECO:0000256" key="2">
    <source>
        <dbReference type="SAM" id="MobiDB-lite"/>
    </source>
</evidence>
<dbReference type="AlphaFoldDB" id="A0AAI8VE74"/>
<evidence type="ECO:0000256" key="1">
    <source>
        <dbReference type="PROSITE-ProRule" id="PRU00723"/>
    </source>
</evidence>
<feature type="compositionally biased region" description="Pro residues" evidence="2">
    <location>
        <begin position="574"/>
        <end position="592"/>
    </location>
</feature>
<feature type="domain" description="C3H1-type" evidence="3">
    <location>
        <begin position="350"/>
        <end position="379"/>
    </location>
</feature>
<evidence type="ECO:0000259" key="3">
    <source>
        <dbReference type="PROSITE" id="PS50103"/>
    </source>
</evidence>
<comment type="caution">
    <text evidence="4">The sequence shown here is derived from an EMBL/GenBank/DDBJ whole genome shotgun (WGS) entry which is preliminary data.</text>
</comment>
<feature type="compositionally biased region" description="Polar residues" evidence="2">
    <location>
        <begin position="275"/>
        <end position="297"/>
    </location>
</feature>
<feature type="compositionally biased region" description="Low complexity" evidence="2">
    <location>
        <begin position="92"/>
        <end position="107"/>
    </location>
</feature>
<feature type="compositionally biased region" description="Gly residues" evidence="2">
    <location>
        <begin position="419"/>
        <end position="440"/>
    </location>
</feature>
<feature type="compositionally biased region" description="Polar residues" evidence="2">
    <location>
        <begin position="27"/>
        <end position="36"/>
    </location>
</feature>
<feature type="compositionally biased region" description="Gly residues" evidence="2">
    <location>
        <begin position="606"/>
        <end position="615"/>
    </location>
</feature>
<evidence type="ECO:0000313" key="5">
    <source>
        <dbReference type="Proteomes" id="UP001295740"/>
    </source>
</evidence>
<feature type="region of interest" description="Disordered" evidence="2">
    <location>
        <begin position="89"/>
        <end position="185"/>
    </location>
</feature>
<feature type="compositionally biased region" description="Low complexity" evidence="2">
    <location>
        <begin position="15"/>
        <end position="26"/>
    </location>
</feature>
<reference evidence="4" key="1">
    <citation type="submission" date="2023-10" db="EMBL/GenBank/DDBJ databases">
        <authorList>
            <person name="Hackl T."/>
        </authorList>
    </citation>
    <scope>NUCLEOTIDE SEQUENCE</scope>
</reference>
<keyword evidence="1" id="KW-0862">Zinc</keyword>
<feature type="compositionally biased region" description="Basic residues" evidence="2">
    <location>
        <begin position="323"/>
        <end position="333"/>
    </location>
</feature>
<feature type="region of interest" description="Disordered" evidence="2">
    <location>
        <begin position="243"/>
        <end position="349"/>
    </location>
</feature>
<feature type="compositionally biased region" description="Basic and acidic residues" evidence="2">
    <location>
        <begin position="442"/>
        <end position="452"/>
    </location>
</feature>
<accession>A0AAI8VE74</accession>
<feature type="region of interest" description="Disordered" evidence="2">
    <location>
        <begin position="1"/>
        <end position="44"/>
    </location>
</feature>
<dbReference type="EMBL" id="CAUWAG010000004">
    <property type="protein sequence ID" value="CAJ2503258.1"/>
    <property type="molecule type" value="Genomic_DNA"/>
</dbReference>
<dbReference type="InterPro" id="IPR000571">
    <property type="entry name" value="Znf_CCCH"/>
</dbReference>
<feature type="region of interest" description="Disordered" evidence="2">
    <location>
        <begin position="415"/>
        <end position="702"/>
    </location>
</feature>
<dbReference type="PROSITE" id="PS50103">
    <property type="entry name" value="ZF_C3H1"/>
    <property type="match status" value="1"/>
</dbReference>
<feature type="compositionally biased region" description="Low complexity" evidence="2">
    <location>
        <begin position="616"/>
        <end position="654"/>
    </location>
</feature>
<feature type="compositionally biased region" description="Polar residues" evidence="2">
    <location>
        <begin position="156"/>
        <end position="170"/>
    </location>
</feature>
<dbReference type="GO" id="GO:0008270">
    <property type="term" value="F:zinc ion binding"/>
    <property type="evidence" value="ECO:0007669"/>
    <property type="project" value="UniProtKB-KW"/>
</dbReference>
<feature type="zinc finger region" description="C3H1-type" evidence="1">
    <location>
        <begin position="350"/>
        <end position="379"/>
    </location>
</feature>
<keyword evidence="5" id="KW-1185">Reference proteome</keyword>
<proteinExistence type="predicted"/>
<feature type="compositionally biased region" description="Low complexity" evidence="2">
    <location>
        <begin position="593"/>
        <end position="605"/>
    </location>
</feature>
<sequence length="702" mass="71814">MDHPLPSAPGPTVNSPSDLSYSSGPSRTSTRNTSPDSIAAVSRHSSPLLDLNLKAPIEHTPNTLLEPQTNMDRNPFQSVNERRSKLVTDRGTTTPFQQQEQQPLQPQAIRSGVQPLGPTRSLTSSNWRAHPMDDMLPQSRNMYSPFDSPSAHHHMQQQQEHGAFRSTSYPSPRPDHLQHHHTSNIMPYSPSLDTFSDAQLDASYAYCYDRGNGVYTRLVPADMLPPLRDLPMTQQGCSGMIVLPLPRAMPPNGRSSNSEPAVTRSPPTTPTSPTDTIQSRIDNIVGSTPPTPTHHQLTSPSGTTTPGGTGPGSASGSQFYSHSHGHSHSHSLSHSHPGGGGGGIGGPGQRRPKIYCDKWVHEGVCAFTQQGCKYKHEMPFDKVTQHQLGLFHGFPAWWKKHQADLARQREVPLVESGPASGGASGGGAGGSGGGSGGLGIGDESRMGGERYLGRSGGGGGGGLGPGPNSGASMGGGGGGVPSGGGGGGGTDSNNIGGSAGGQGSDMSTRGVNMGSEPGNQLLWRRSGEYTNTSDPQISLGPPPSVGRSTGLSRPGGVGPGVRNPIVSYGSPFGPIAPPPRSAPTAAPAPHPAGAPTSDAAASFQQVGGGGGGGKGPSQHQQQHQQSPALQALQAGISGIGHTHNHGNNSGNGNIPTANPYSSLEALDEDGGAGGNINNAADDAGGDGHGDGHGAGGSGARLS</sequence>
<keyword evidence="1" id="KW-0479">Metal-binding</keyword>
<name>A0AAI8VE74_9PEZI</name>
<dbReference type="Proteomes" id="UP001295740">
    <property type="component" value="Unassembled WGS sequence"/>
</dbReference>